<evidence type="ECO:0000256" key="3">
    <source>
        <dbReference type="ARBA" id="ARBA00006263"/>
    </source>
</evidence>
<gene>
    <name evidence="9" type="primary">cobD</name>
    <name evidence="10" type="ORF">C7380_101247</name>
</gene>
<evidence type="ECO:0000313" key="11">
    <source>
        <dbReference type="Proteomes" id="UP000245921"/>
    </source>
</evidence>
<evidence type="ECO:0000256" key="4">
    <source>
        <dbReference type="ARBA" id="ARBA00022475"/>
    </source>
</evidence>
<keyword evidence="7 9" id="KW-1133">Transmembrane helix</keyword>
<evidence type="ECO:0000256" key="1">
    <source>
        <dbReference type="ARBA" id="ARBA00004651"/>
    </source>
</evidence>
<evidence type="ECO:0000313" key="10">
    <source>
        <dbReference type="EMBL" id="PWJ96672.1"/>
    </source>
</evidence>
<reference evidence="10 11" key="1">
    <citation type="submission" date="2018-05" db="EMBL/GenBank/DDBJ databases">
        <title>Genomic Encyclopedia of Type Strains, Phase IV (KMG-IV): sequencing the most valuable type-strain genomes for metagenomic binning, comparative biology and taxonomic classification.</title>
        <authorList>
            <person name="Goeker M."/>
        </authorList>
    </citation>
    <scope>NUCLEOTIDE SEQUENCE [LARGE SCALE GENOMIC DNA]</scope>
    <source>
        <strain evidence="10 11">DSM 24906</strain>
    </source>
</reference>
<name>A0AA45C983_9BACT</name>
<comment type="similarity">
    <text evidence="3 9">Belongs to the CobD/CbiB family.</text>
</comment>
<keyword evidence="6 9" id="KW-0812">Transmembrane</keyword>
<comment type="function">
    <text evidence="9">Converts cobyric acid to cobinamide by the addition of aminopropanol on the F carboxylic group.</text>
</comment>
<dbReference type="PANTHER" id="PTHR34308">
    <property type="entry name" value="COBALAMIN BIOSYNTHESIS PROTEIN CBIB"/>
    <property type="match status" value="1"/>
</dbReference>
<dbReference type="GO" id="GO:0005886">
    <property type="term" value="C:plasma membrane"/>
    <property type="evidence" value="ECO:0007669"/>
    <property type="project" value="UniProtKB-SubCell"/>
</dbReference>
<dbReference type="InterPro" id="IPR004485">
    <property type="entry name" value="Cobalamin_biosynth_CobD/CbiB"/>
</dbReference>
<evidence type="ECO:0000256" key="9">
    <source>
        <dbReference type="HAMAP-Rule" id="MF_00024"/>
    </source>
</evidence>
<evidence type="ECO:0000256" key="2">
    <source>
        <dbReference type="ARBA" id="ARBA00004953"/>
    </source>
</evidence>
<dbReference type="RefSeq" id="WP_109603659.1">
    <property type="nucleotide sequence ID" value="NZ_QGGI01000001.1"/>
</dbReference>
<feature type="transmembrane region" description="Helical" evidence="9">
    <location>
        <begin position="68"/>
        <end position="88"/>
    </location>
</feature>
<dbReference type="NCBIfam" id="TIGR00380">
    <property type="entry name" value="cobal_cbiB"/>
    <property type="match status" value="1"/>
</dbReference>
<dbReference type="Pfam" id="PF03186">
    <property type="entry name" value="CobD_Cbib"/>
    <property type="match status" value="1"/>
</dbReference>
<comment type="subcellular location">
    <subcellularLocation>
        <location evidence="1 9">Cell membrane</location>
        <topology evidence="1 9">Multi-pass membrane protein</topology>
    </subcellularLocation>
</comment>
<accession>A0AA45C983</accession>
<comment type="caution">
    <text evidence="10">The sequence shown here is derived from an EMBL/GenBank/DDBJ whole genome shotgun (WGS) entry which is preliminary data.</text>
</comment>
<protein>
    <recommendedName>
        <fullName evidence="9">Cobalamin biosynthesis protein CobD</fullName>
    </recommendedName>
</protein>
<keyword evidence="11" id="KW-1185">Reference proteome</keyword>
<keyword evidence="4 9" id="KW-1003">Cell membrane</keyword>
<dbReference type="EMBL" id="QGGI01000001">
    <property type="protein sequence ID" value="PWJ96672.1"/>
    <property type="molecule type" value="Genomic_DNA"/>
</dbReference>
<dbReference type="Proteomes" id="UP000245921">
    <property type="component" value="Unassembled WGS sequence"/>
</dbReference>
<sequence length="303" mass="35413">MALIISFFIDLIFGEPYLIFHPVYYMGKFISFFDKKFKHSIFFGFLSFILIEAFFMGLLFLISKLNMIFSIIIYIFFISSSFAISSLYTHVKKCDTDDLSKLRYNVSMIVSRDTSKLSKKELYSAAVETLAENYVDSVLSPIFYYFLFGVYGIVFFRIANTMDAMIGYRNEKYEKYGKFAARTDDVLNFIPARLSYLFFVLFSPIKVSKSFFKFGKIKINGTKSMSCMAGLLKVNLKKEGVYNINPEYDLPDQKSLKKSLMYYIFICILTILIGVILLWLMKSFYMLNMEEMFLFPGLIFLYL</sequence>
<comment type="pathway">
    <text evidence="2 9">Cofactor biosynthesis; adenosylcobalamin biosynthesis.</text>
</comment>
<evidence type="ECO:0000256" key="8">
    <source>
        <dbReference type="ARBA" id="ARBA00023136"/>
    </source>
</evidence>
<dbReference type="PANTHER" id="PTHR34308:SF1">
    <property type="entry name" value="COBALAMIN BIOSYNTHESIS PROTEIN CBIB"/>
    <property type="match status" value="1"/>
</dbReference>
<feature type="transmembrane region" description="Helical" evidence="9">
    <location>
        <begin position="142"/>
        <end position="166"/>
    </location>
</feature>
<keyword evidence="8 9" id="KW-0472">Membrane</keyword>
<feature type="transmembrane region" description="Helical" evidence="9">
    <location>
        <begin position="186"/>
        <end position="205"/>
    </location>
</feature>
<evidence type="ECO:0000256" key="5">
    <source>
        <dbReference type="ARBA" id="ARBA00022573"/>
    </source>
</evidence>
<dbReference type="GO" id="GO:0015420">
    <property type="term" value="F:ABC-type vitamin B12 transporter activity"/>
    <property type="evidence" value="ECO:0007669"/>
    <property type="project" value="UniProtKB-UniRule"/>
</dbReference>
<dbReference type="AlphaFoldDB" id="A0AA45C983"/>
<evidence type="ECO:0000256" key="7">
    <source>
        <dbReference type="ARBA" id="ARBA00022989"/>
    </source>
</evidence>
<dbReference type="HAMAP" id="MF_00024">
    <property type="entry name" value="CobD_CbiB"/>
    <property type="match status" value="1"/>
</dbReference>
<feature type="transmembrane region" description="Helical" evidence="9">
    <location>
        <begin position="41"/>
        <end position="61"/>
    </location>
</feature>
<keyword evidence="5 9" id="KW-0169">Cobalamin biosynthesis</keyword>
<feature type="transmembrane region" description="Helical" evidence="9">
    <location>
        <begin position="260"/>
        <end position="280"/>
    </location>
</feature>
<proteinExistence type="inferred from homology"/>
<evidence type="ECO:0000256" key="6">
    <source>
        <dbReference type="ARBA" id="ARBA00022692"/>
    </source>
</evidence>
<dbReference type="GO" id="GO:0048472">
    <property type="term" value="F:threonine-phosphate decarboxylase activity"/>
    <property type="evidence" value="ECO:0007669"/>
    <property type="project" value="InterPro"/>
</dbReference>
<dbReference type="GO" id="GO:0009236">
    <property type="term" value="P:cobalamin biosynthetic process"/>
    <property type="evidence" value="ECO:0007669"/>
    <property type="project" value="UniProtKB-UniRule"/>
</dbReference>
<organism evidence="10 11">
    <name type="scientific">Oceanotoga teriensis</name>
    <dbReference type="NCBI Taxonomy" id="515440"/>
    <lineage>
        <taxon>Bacteria</taxon>
        <taxon>Thermotogati</taxon>
        <taxon>Thermotogota</taxon>
        <taxon>Thermotogae</taxon>
        <taxon>Petrotogales</taxon>
        <taxon>Petrotogaceae</taxon>
        <taxon>Oceanotoga</taxon>
    </lineage>
</organism>